<reference evidence="1" key="1">
    <citation type="journal article" date="2020" name="Fungal Divers.">
        <title>Resolving the Mortierellaceae phylogeny through synthesis of multi-gene phylogenetics and phylogenomics.</title>
        <authorList>
            <person name="Vandepol N."/>
            <person name="Liber J."/>
            <person name="Desiro A."/>
            <person name="Na H."/>
            <person name="Kennedy M."/>
            <person name="Barry K."/>
            <person name="Grigoriev I.V."/>
            <person name="Miller A.N."/>
            <person name="O'Donnell K."/>
            <person name="Stajich J.E."/>
            <person name="Bonito G."/>
        </authorList>
    </citation>
    <scope>NUCLEOTIDE SEQUENCE</scope>
    <source>
        <strain evidence="1">MES-2147</strain>
    </source>
</reference>
<comment type="caution">
    <text evidence="1">The sequence shown here is derived from an EMBL/GenBank/DDBJ whole genome shotgun (WGS) entry which is preliminary data.</text>
</comment>
<sequence length="62" mass="7136">MQNPVSIKEVDFMPTQARYNRSDEVDIRVSGLTHHADAFTLQQELATVFQPLGDIRNVRHEL</sequence>
<keyword evidence="2" id="KW-1185">Reference proteome</keyword>
<evidence type="ECO:0000313" key="1">
    <source>
        <dbReference type="EMBL" id="KAF9953908.1"/>
    </source>
</evidence>
<proteinExistence type="predicted"/>
<protein>
    <submittedName>
        <fullName evidence="1">Uncharacterized protein</fullName>
    </submittedName>
</protein>
<feature type="non-terminal residue" evidence="1">
    <location>
        <position position="62"/>
    </location>
</feature>
<accession>A0A9P6LZC4</accession>
<dbReference type="AlphaFoldDB" id="A0A9P6LZC4"/>
<name>A0A9P6LZC4_9FUNG</name>
<organism evidence="1 2">
    <name type="scientific">Modicella reniformis</name>
    <dbReference type="NCBI Taxonomy" id="1440133"/>
    <lineage>
        <taxon>Eukaryota</taxon>
        <taxon>Fungi</taxon>
        <taxon>Fungi incertae sedis</taxon>
        <taxon>Mucoromycota</taxon>
        <taxon>Mortierellomycotina</taxon>
        <taxon>Mortierellomycetes</taxon>
        <taxon>Mortierellales</taxon>
        <taxon>Mortierellaceae</taxon>
        <taxon>Modicella</taxon>
    </lineage>
</organism>
<evidence type="ECO:0000313" key="2">
    <source>
        <dbReference type="Proteomes" id="UP000749646"/>
    </source>
</evidence>
<dbReference type="EMBL" id="JAAAHW010006868">
    <property type="protein sequence ID" value="KAF9953908.1"/>
    <property type="molecule type" value="Genomic_DNA"/>
</dbReference>
<dbReference type="Proteomes" id="UP000749646">
    <property type="component" value="Unassembled WGS sequence"/>
</dbReference>
<gene>
    <name evidence="1" type="ORF">BGZ65_004355</name>
</gene>